<accession>A0AAV7SPZ4</accession>
<comment type="caution">
    <text evidence="2">The sequence shown here is derived from an EMBL/GenBank/DDBJ whole genome shotgun (WGS) entry which is preliminary data.</text>
</comment>
<dbReference type="EMBL" id="JANPWB010000008">
    <property type="protein sequence ID" value="KAJ1166091.1"/>
    <property type="molecule type" value="Genomic_DNA"/>
</dbReference>
<gene>
    <name evidence="2" type="ORF">NDU88_006501</name>
</gene>
<dbReference type="AlphaFoldDB" id="A0AAV7SPZ4"/>
<keyword evidence="3" id="KW-1185">Reference proteome</keyword>
<organism evidence="2 3">
    <name type="scientific">Pleurodeles waltl</name>
    <name type="common">Iberian ribbed newt</name>
    <dbReference type="NCBI Taxonomy" id="8319"/>
    <lineage>
        <taxon>Eukaryota</taxon>
        <taxon>Metazoa</taxon>
        <taxon>Chordata</taxon>
        <taxon>Craniata</taxon>
        <taxon>Vertebrata</taxon>
        <taxon>Euteleostomi</taxon>
        <taxon>Amphibia</taxon>
        <taxon>Batrachia</taxon>
        <taxon>Caudata</taxon>
        <taxon>Salamandroidea</taxon>
        <taxon>Salamandridae</taxon>
        <taxon>Pleurodelinae</taxon>
        <taxon>Pleurodeles</taxon>
    </lineage>
</organism>
<evidence type="ECO:0000313" key="2">
    <source>
        <dbReference type="EMBL" id="KAJ1166091.1"/>
    </source>
</evidence>
<evidence type="ECO:0000256" key="1">
    <source>
        <dbReference type="SAM" id="MobiDB-lite"/>
    </source>
</evidence>
<reference evidence="2" key="1">
    <citation type="journal article" date="2022" name="bioRxiv">
        <title>Sequencing and chromosome-scale assembly of the giantPleurodeles waltlgenome.</title>
        <authorList>
            <person name="Brown T."/>
            <person name="Elewa A."/>
            <person name="Iarovenko S."/>
            <person name="Subramanian E."/>
            <person name="Araus A.J."/>
            <person name="Petzold A."/>
            <person name="Susuki M."/>
            <person name="Suzuki K.-i.T."/>
            <person name="Hayashi T."/>
            <person name="Toyoda A."/>
            <person name="Oliveira C."/>
            <person name="Osipova E."/>
            <person name="Leigh N.D."/>
            <person name="Simon A."/>
            <person name="Yun M.H."/>
        </authorList>
    </citation>
    <scope>NUCLEOTIDE SEQUENCE</scope>
    <source>
        <strain evidence="2">20211129_DDA</strain>
        <tissue evidence="2">Liver</tissue>
    </source>
</reference>
<sequence length="78" mass="7901">MAASESYGRSPPPTWGERGPLGIGDAGAEPRTSSAQAGLGASARASRETRGRKFDAWRASVDGAALDRFGPPRTGGGA</sequence>
<feature type="region of interest" description="Disordered" evidence="1">
    <location>
        <begin position="1"/>
        <end position="52"/>
    </location>
</feature>
<name>A0AAV7SPZ4_PLEWA</name>
<dbReference type="Proteomes" id="UP001066276">
    <property type="component" value="Chromosome 4_2"/>
</dbReference>
<evidence type="ECO:0000313" key="3">
    <source>
        <dbReference type="Proteomes" id="UP001066276"/>
    </source>
</evidence>
<proteinExistence type="predicted"/>
<protein>
    <submittedName>
        <fullName evidence="2">Uncharacterized protein</fullName>
    </submittedName>
</protein>